<comment type="caution">
    <text evidence="8">The sequence shown here is derived from an EMBL/GenBank/DDBJ whole genome shotgun (WGS) entry which is preliminary data.</text>
</comment>
<keyword evidence="4 6" id="KW-0472">Membrane</keyword>
<dbReference type="InterPro" id="IPR036259">
    <property type="entry name" value="MFS_trans_sf"/>
</dbReference>
<reference evidence="8" key="1">
    <citation type="submission" date="2023-11" db="EMBL/GenBank/DDBJ databases">
        <authorList>
            <person name="Alioto T."/>
            <person name="Alioto T."/>
            <person name="Gomez Garrido J."/>
        </authorList>
    </citation>
    <scope>NUCLEOTIDE SEQUENCE</scope>
</reference>
<protein>
    <submittedName>
        <fullName evidence="8">Inorganic phosphate transporter</fullName>
    </submittedName>
</protein>
<sequence length="667" mass="74982">MADASMRDYGLAAPHGPNFGGHVATADVGDMNPNEESVFKSLLQPDDMYDDNGTYWADMPILKRINFIRKVDNAEAKQELNFIGNMIKADPLSPVSFYFRNMVIPGMGLLLEGYVLFSIGNVKPLFESAFPACWKSNKVCNKTWIQAVDYLEICGIIVGQIVVGLLGDWLGRRWGLIQDAAIMFLGLVMLTASWGTTLNGWVICYVWSLFFYGIGVGGEYPMTATSGMENAVGAGKVSTREDRLHRGRKVTSAFLMQGWGQFFNQVILILLLLIFHGGTSSPPYNKTLVQWTYRVSFAIPAVGTLWLVYYRTYKMRSASKQLQAAKKKQKVTGYDVQSLKMTFSHFGGRVIATAGAWYANDIFFYGNKLFQAEFISTITGGNNSSVMVTWLWNLLNIGVSLVGYYLASFLIDHKLYGRKWMQIVGLFAVFLCFVIPAFNYEYYAQGAGVKKFMAMYFLSSFFNQFGPNSVTFLVAAEVFPTPVRASAHGFSAAWGKLGALTAAVLYNYIDIETRFLVVPWFGLAGAVLTFLFLPDTTGLDLKEQERRWAFIRAGREKEYHGIAIHPQHLSLWERLMGVSKQYDPELDYKQRVEEMRADWEQAMARRAEAEKGVDEEMEDDWSDEVSTFFERTRGGKKGGVDAAFKAETNGWNGPDSIEEEKEKTHAS</sequence>
<dbReference type="InterPro" id="IPR005828">
    <property type="entry name" value="MFS_sugar_transport-like"/>
</dbReference>
<dbReference type="SUPFAM" id="SSF103473">
    <property type="entry name" value="MFS general substrate transporter"/>
    <property type="match status" value="1"/>
</dbReference>
<feature type="transmembrane region" description="Helical" evidence="6">
    <location>
        <begin position="423"/>
        <end position="440"/>
    </location>
</feature>
<dbReference type="EMBL" id="CAVMBE010000097">
    <property type="protein sequence ID" value="CAK4033902.1"/>
    <property type="molecule type" value="Genomic_DNA"/>
</dbReference>
<name>A0AAI8Z7N0_9PEZI</name>
<proteinExistence type="predicted"/>
<dbReference type="PROSITE" id="PS50850">
    <property type="entry name" value="MFS"/>
    <property type="match status" value="1"/>
</dbReference>
<accession>A0AAI8Z7N0</accession>
<feature type="transmembrane region" description="Helical" evidence="6">
    <location>
        <begin position="390"/>
        <end position="411"/>
    </location>
</feature>
<dbReference type="InterPro" id="IPR020846">
    <property type="entry name" value="MFS_dom"/>
</dbReference>
<feature type="transmembrane region" description="Helical" evidence="6">
    <location>
        <begin position="174"/>
        <end position="194"/>
    </location>
</feature>
<evidence type="ECO:0000259" key="7">
    <source>
        <dbReference type="PROSITE" id="PS50850"/>
    </source>
</evidence>
<gene>
    <name evidence="8" type="ORF">LECACI_7A009060</name>
</gene>
<feature type="transmembrane region" description="Helical" evidence="6">
    <location>
        <begin position="515"/>
        <end position="533"/>
    </location>
</feature>
<evidence type="ECO:0000256" key="2">
    <source>
        <dbReference type="ARBA" id="ARBA00022692"/>
    </source>
</evidence>
<feature type="transmembrane region" description="Helical" evidence="6">
    <location>
        <begin position="452"/>
        <end position="475"/>
    </location>
</feature>
<evidence type="ECO:0000313" key="9">
    <source>
        <dbReference type="Proteomes" id="UP001296104"/>
    </source>
</evidence>
<feature type="transmembrane region" description="Helical" evidence="6">
    <location>
        <begin position="262"/>
        <end position="279"/>
    </location>
</feature>
<feature type="domain" description="Major facilitator superfamily (MFS) profile" evidence="7">
    <location>
        <begin position="101"/>
        <end position="537"/>
    </location>
</feature>
<evidence type="ECO:0000256" key="6">
    <source>
        <dbReference type="SAM" id="Phobius"/>
    </source>
</evidence>
<feature type="transmembrane region" description="Helical" evidence="6">
    <location>
        <begin position="487"/>
        <end position="509"/>
    </location>
</feature>
<comment type="subcellular location">
    <subcellularLocation>
        <location evidence="1">Membrane</location>
        <topology evidence="1">Multi-pass membrane protein</topology>
    </subcellularLocation>
</comment>
<evidence type="ECO:0000256" key="3">
    <source>
        <dbReference type="ARBA" id="ARBA00022989"/>
    </source>
</evidence>
<dbReference type="Proteomes" id="UP001296104">
    <property type="component" value="Unassembled WGS sequence"/>
</dbReference>
<evidence type="ECO:0000256" key="1">
    <source>
        <dbReference type="ARBA" id="ARBA00004141"/>
    </source>
</evidence>
<feature type="transmembrane region" description="Helical" evidence="6">
    <location>
        <begin position="144"/>
        <end position="167"/>
    </location>
</feature>
<dbReference type="PANTHER" id="PTHR24064">
    <property type="entry name" value="SOLUTE CARRIER FAMILY 22 MEMBER"/>
    <property type="match status" value="1"/>
</dbReference>
<dbReference type="GO" id="GO:0016020">
    <property type="term" value="C:membrane"/>
    <property type="evidence" value="ECO:0007669"/>
    <property type="project" value="UniProtKB-SubCell"/>
</dbReference>
<dbReference type="Pfam" id="PF00083">
    <property type="entry name" value="Sugar_tr"/>
    <property type="match status" value="2"/>
</dbReference>
<feature type="transmembrane region" description="Helical" evidence="6">
    <location>
        <begin position="291"/>
        <end position="310"/>
    </location>
</feature>
<keyword evidence="3 6" id="KW-1133">Transmembrane helix</keyword>
<feature type="region of interest" description="Disordered" evidence="5">
    <location>
        <begin position="632"/>
        <end position="667"/>
    </location>
</feature>
<dbReference type="AlphaFoldDB" id="A0AAI8Z7N0"/>
<evidence type="ECO:0000313" key="8">
    <source>
        <dbReference type="EMBL" id="CAK4033902.1"/>
    </source>
</evidence>
<organism evidence="8 9">
    <name type="scientific">Lecanosticta acicola</name>
    <dbReference type="NCBI Taxonomy" id="111012"/>
    <lineage>
        <taxon>Eukaryota</taxon>
        <taxon>Fungi</taxon>
        <taxon>Dikarya</taxon>
        <taxon>Ascomycota</taxon>
        <taxon>Pezizomycotina</taxon>
        <taxon>Dothideomycetes</taxon>
        <taxon>Dothideomycetidae</taxon>
        <taxon>Mycosphaerellales</taxon>
        <taxon>Mycosphaerellaceae</taxon>
        <taxon>Lecanosticta</taxon>
    </lineage>
</organism>
<evidence type="ECO:0000256" key="4">
    <source>
        <dbReference type="ARBA" id="ARBA00023136"/>
    </source>
</evidence>
<dbReference type="Gene3D" id="1.20.1250.20">
    <property type="entry name" value="MFS general substrate transporter like domains"/>
    <property type="match status" value="1"/>
</dbReference>
<evidence type="ECO:0000256" key="5">
    <source>
        <dbReference type="SAM" id="MobiDB-lite"/>
    </source>
</evidence>
<keyword evidence="9" id="KW-1185">Reference proteome</keyword>
<dbReference type="GO" id="GO:0022857">
    <property type="term" value="F:transmembrane transporter activity"/>
    <property type="evidence" value="ECO:0007669"/>
    <property type="project" value="InterPro"/>
</dbReference>
<keyword evidence="2 6" id="KW-0812">Transmembrane</keyword>